<feature type="region of interest" description="Disordered" evidence="4">
    <location>
        <begin position="190"/>
        <end position="284"/>
    </location>
</feature>
<sequence length="284" mass="31150">MAARSGDMKAVQTIYISNPLSINSKALYNSLSFLLHLGIAALEGPLRDWGFCENHSENDELVRRKTLLGANMIVGPRTEPEAWSGQAQVVSYLCKNMADVRAAAMDDMGAIHSAAQKDHLEVVRILLSSGVSVEAVTRKGMTPLHYAVQGSHLELVKYLLKKEANPTAKTKPGKTPLDLASSEEVRSLLVDHEKSSEREDLNGKDKIEGSDLNPPPEGKAEITCDGAGFVASHEEEVDDEQNDETLKRKNGEDQRPEITPQSKKEKVALSHLLVEDDAQDEENE</sequence>
<dbReference type="SUPFAM" id="SSF48403">
    <property type="entry name" value="Ankyrin repeat"/>
    <property type="match status" value="1"/>
</dbReference>
<keyword evidence="6" id="KW-1185">Reference proteome</keyword>
<dbReference type="AlphaFoldDB" id="A0AAN8W8U0"/>
<evidence type="ECO:0000256" key="1">
    <source>
        <dbReference type="ARBA" id="ARBA00022737"/>
    </source>
</evidence>
<evidence type="ECO:0000256" key="3">
    <source>
        <dbReference type="PROSITE-ProRule" id="PRU00023"/>
    </source>
</evidence>
<dbReference type="SMART" id="SM00248">
    <property type="entry name" value="ANK"/>
    <property type="match status" value="2"/>
</dbReference>
<evidence type="ECO:0000313" key="6">
    <source>
        <dbReference type="Proteomes" id="UP001370490"/>
    </source>
</evidence>
<feature type="repeat" description="ANK" evidence="3">
    <location>
        <begin position="106"/>
        <end position="138"/>
    </location>
</feature>
<dbReference type="GO" id="GO:0085020">
    <property type="term" value="P:protein K6-linked ubiquitination"/>
    <property type="evidence" value="ECO:0007669"/>
    <property type="project" value="TreeGrafter"/>
</dbReference>
<feature type="compositionally biased region" description="Basic and acidic residues" evidence="4">
    <location>
        <begin position="190"/>
        <end position="209"/>
    </location>
</feature>
<dbReference type="Gene3D" id="1.25.40.20">
    <property type="entry name" value="Ankyrin repeat-containing domain"/>
    <property type="match status" value="1"/>
</dbReference>
<dbReference type="PROSITE" id="PS50297">
    <property type="entry name" value="ANK_REP_REGION"/>
    <property type="match status" value="2"/>
</dbReference>
<accession>A0AAN8W8U0</accession>
<dbReference type="GO" id="GO:0004842">
    <property type="term" value="F:ubiquitin-protein transferase activity"/>
    <property type="evidence" value="ECO:0007669"/>
    <property type="project" value="TreeGrafter"/>
</dbReference>
<dbReference type="Proteomes" id="UP001370490">
    <property type="component" value="Unassembled WGS sequence"/>
</dbReference>
<dbReference type="InterPro" id="IPR036770">
    <property type="entry name" value="Ankyrin_rpt-contain_sf"/>
</dbReference>
<organism evidence="5 6">
    <name type="scientific">Dillenia turbinata</name>
    <dbReference type="NCBI Taxonomy" id="194707"/>
    <lineage>
        <taxon>Eukaryota</taxon>
        <taxon>Viridiplantae</taxon>
        <taxon>Streptophyta</taxon>
        <taxon>Embryophyta</taxon>
        <taxon>Tracheophyta</taxon>
        <taxon>Spermatophyta</taxon>
        <taxon>Magnoliopsida</taxon>
        <taxon>eudicotyledons</taxon>
        <taxon>Gunneridae</taxon>
        <taxon>Pentapetalae</taxon>
        <taxon>Dilleniales</taxon>
        <taxon>Dilleniaceae</taxon>
        <taxon>Dillenia</taxon>
    </lineage>
</organism>
<feature type="repeat" description="ANK" evidence="3">
    <location>
        <begin position="139"/>
        <end position="171"/>
    </location>
</feature>
<evidence type="ECO:0000256" key="4">
    <source>
        <dbReference type="SAM" id="MobiDB-lite"/>
    </source>
</evidence>
<evidence type="ECO:0000256" key="2">
    <source>
        <dbReference type="ARBA" id="ARBA00023043"/>
    </source>
</evidence>
<dbReference type="Pfam" id="PF13637">
    <property type="entry name" value="Ank_4"/>
    <property type="match status" value="1"/>
</dbReference>
<keyword evidence="1" id="KW-0677">Repeat</keyword>
<dbReference type="InterPro" id="IPR002110">
    <property type="entry name" value="Ankyrin_rpt"/>
</dbReference>
<evidence type="ECO:0000313" key="5">
    <source>
        <dbReference type="EMBL" id="KAK6947305.1"/>
    </source>
</evidence>
<reference evidence="5 6" key="1">
    <citation type="submission" date="2023-12" db="EMBL/GenBank/DDBJ databases">
        <title>A high-quality genome assembly for Dillenia turbinata (Dilleniales).</title>
        <authorList>
            <person name="Chanderbali A."/>
        </authorList>
    </citation>
    <scope>NUCLEOTIDE SEQUENCE [LARGE SCALE GENOMIC DNA]</scope>
    <source>
        <strain evidence="5">LSX21</strain>
        <tissue evidence="5">Leaf</tissue>
    </source>
</reference>
<name>A0AAN8W8U0_9MAGN</name>
<proteinExistence type="predicted"/>
<dbReference type="PANTHER" id="PTHR24171:SF8">
    <property type="entry name" value="BRCA1-ASSOCIATED RING DOMAIN PROTEIN 1"/>
    <property type="match status" value="1"/>
</dbReference>
<dbReference type="PANTHER" id="PTHR24171">
    <property type="entry name" value="ANKYRIN REPEAT DOMAIN-CONTAINING PROTEIN 39-RELATED"/>
    <property type="match status" value="1"/>
</dbReference>
<keyword evidence="2 3" id="KW-0040">ANK repeat</keyword>
<comment type="caution">
    <text evidence="5">The sequence shown here is derived from an EMBL/GenBank/DDBJ whole genome shotgun (WGS) entry which is preliminary data.</text>
</comment>
<feature type="compositionally biased region" description="Basic and acidic residues" evidence="4">
    <location>
        <begin position="244"/>
        <end position="268"/>
    </location>
</feature>
<dbReference type="EMBL" id="JBAMMX010000001">
    <property type="protein sequence ID" value="KAK6947305.1"/>
    <property type="molecule type" value="Genomic_DNA"/>
</dbReference>
<feature type="compositionally biased region" description="Acidic residues" evidence="4">
    <location>
        <begin position="275"/>
        <end position="284"/>
    </location>
</feature>
<dbReference type="PROSITE" id="PS50088">
    <property type="entry name" value="ANK_REPEAT"/>
    <property type="match status" value="2"/>
</dbReference>
<gene>
    <name evidence="5" type="ORF">RJ641_000778</name>
</gene>
<protein>
    <submittedName>
        <fullName evidence="5">Ankyrin repeat</fullName>
    </submittedName>
</protein>